<accession>A0A411ZUV5</accession>
<gene>
    <name evidence="1" type="ORF">DWZ12_04895</name>
</gene>
<dbReference type="AlphaFoldDB" id="A0A411ZUV5"/>
<sequence length="80" mass="8215">MATSAAGLPEINEKHCKKCWAAAAAERAIKTMCQTFLSMAGSAVTLQEVNWAMIGSATLLSGIASLITSATTSLPEVEGA</sequence>
<dbReference type="InterPro" id="IPR020109">
    <property type="entry name" value="Holin_r1t"/>
</dbReference>
<dbReference type="Proteomes" id="UP000283585">
    <property type="component" value="Unassembled WGS sequence"/>
</dbReference>
<evidence type="ECO:0000313" key="2">
    <source>
        <dbReference type="Proteomes" id="UP000283585"/>
    </source>
</evidence>
<name>A0A411ZUV5_9FIRM</name>
<comment type="caution">
    <text evidence="1">The sequence shown here is derived from an EMBL/GenBank/DDBJ whole genome shotgun (WGS) entry which is preliminary data.</text>
</comment>
<proteinExistence type="predicted"/>
<evidence type="ECO:0000313" key="1">
    <source>
        <dbReference type="EMBL" id="RGQ06600.1"/>
    </source>
</evidence>
<dbReference type="EMBL" id="QRSS01000004">
    <property type="protein sequence ID" value="RGQ06600.1"/>
    <property type="molecule type" value="Genomic_DNA"/>
</dbReference>
<organism evidence="1 2">
    <name type="scientific">Blautia obeum</name>
    <dbReference type="NCBI Taxonomy" id="40520"/>
    <lineage>
        <taxon>Bacteria</taxon>
        <taxon>Bacillati</taxon>
        <taxon>Bacillota</taxon>
        <taxon>Clostridia</taxon>
        <taxon>Lachnospirales</taxon>
        <taxon>Lachnospiraceae</taxon>
        <taxon>Blautia</taxon>
    </lineage>
</organism>
<protein>
    <recommendedName>
        <fullName evidence="3">Holin</fullName>
    </recommendedName>
</protein>
<evidence type="ECO:0008006" key="3">
    <source>
        <dbReference type="Google" id="ProtNLM"/>
    </source>
</evidence>
<reference evidence="1 2" key="1">
    <citation type="submission" date="2018-08" db="EMBL/GenBank/DDBJ databases">
        <title>A genome reference for cultivated species of the human gut microbiota.</title>
        <authorList>
            <person name="Zou Y."/>
            <person name="Xue W."/>
            <person name="Luo G."/>
        </authorList>
    </citation>
    <scope>NUCLEOTIDE SEQUENCE [LARGE SCALE GENOMIC DNA]</scope>
    <source>
        <strain evidence="1 2">AF29-2BH</strain>
    </source>
</reference>
<dbReference type="Pfam" id="PF16945">
    <property type="entry name" value="Phage_r1t_holin"/>
    <property type="match status" value="1"/>
</dbReference>